<dbReference type="OrthoDB" id="2635829at2759"/>
<dbReference type="EMBL" id="VDMD01000026">
    <property type="protein sequence ID" value="TRM59709.1"/>
    <property type="molecule type" value="Genomic_DNA"/>
</dbReference>
<dbReference type="STRING" id="97359.A0A550C4H7"/>
<organism evidence="2 3">
    <name type="scientific">Schizophyllum amplum</name>
    <dbReference type="NCBI Taxonomy" id="97359"/>
    <lineage>
        <taxon>Eukaryota</taxon>
        <taxon>Fungi</taxon>
        <taxon>Dikarya</taxon>
        <taxon>Basidiomycota</taxon>
        <taxon>Agaricomycotina</taxon>
        <taxon>Agaricomycetes</taxon>
        <taxon>Agaricomycetidae</taxon>
        <taxon>Agaricales</taxon>
        <taxon>Schizophyllaceae</taxon>
        <taxon>Schizophyllum</taxon>
    </lineage>
</organism>
<comment type="caution">
    <text evidence="2">The sequence shown here is derived from an EMBL/GenBank/DDBJ whole genome shotgun (WGS) entry which is preliminary data.</text>
</comment>
<name>A0A550C4H7_9AGAR</name>
<protein>
    <submittedName>
        <fullName evidence="2">Uncharacterized protein</fullName>
    </submittedName>
</protein>
<evidence type="ECO:0000313" key="3">
    <source>
        <dbReference type="Proteomes" id="UP000320762"/>
    </source>
</evidence>
<accession>A0A550C4H7</accession>
<feature type="region of interest" description="Disordered" evidence="1">
    <location>
        <begin position="1"/>
        <end position="47"/>
    </location>
</feature>
<gene>
    <name evidence="2" type="ORF">BD626DRAFT_572387</name>
</gene>
<reference evidence="2 3" key="1">
    <citation type="journal article" date="2019" name="New Phytol.">
        <title>Comparative genomics reveals unique wood-decay strategies and fruiting body development in the Schizophyllaceae.</title>
        <authorList>
            <person name="Almasi E."/>
            <person name="Sahu N."/>
            <person name="Krizsan K."/>
            <person name="Balint B."/>
            <person name="Kovacs G.M."/>
            <person name="Kiss B."/>
            <person name="Cseklye J."/>
            <person name="Drula E."/>
            <person name="Henrissat B."/>
            <person name="Nagy I."/>
            <person name="Chovatia M."/>
            <person name="Adam C."/>
            <person name="LaButti K."/>
            <person name="Lipzen A."/>
            <person name="Riley R."/>
            <person name="Grigoriev I.V."/>
            <person name="Nagy L.G."/>
        </authorList>
    </citation>
    <scope>NUCLEOTIDE SEQUENCE [LARGE SCALE GENOMIC DNA]</scope>
    <source>
        <strain evidence="2 3">NL-1724</strain>
    </source>
</reference>
<evidence type="ECO:0000313" key="2">
    <source>
        <dbReference type="EMBL" id="TRM59709.1"/>
    </source>
</evidence>
<keyword evidence="3" id="KW-1185">Reference proteome</keyword>
<sequence length="172" mass="18851">MEMRANMMPPTEYGPEPLDTSADDSVVGGIKKRRPGDGSDEDPEPFEPYVDRTIREFVEDINSDAHIQCILDVPGSLVRDDGITKYLSDGHLETSTASYAGANLDYEFRPADIARTANWCLLHQAGFLTHGHMDTCAARLLELDSSVYWGGLSELASYSIAPVLSPSQSPRS</sequence>
<proteinExistence type="predicted"/>
<dbReference type="Proteomes" id="UP000320762">
    <property type="component" value="Unassembled WGS sequence"/>
</dbReference>
<dbReference type="AlphaFoldDB" id="A0A550C4H7"/>
<evidence type="ECO:0000256" key="1">
    <source>
        <dbReference type="SAM" id="MobiDB-lite"/>
    </source>
</evidence>